<dbReference type="CDD" id="cd00130">
    <property type="entry name" value="PAS"/>
    <property type="match status" value="1"/>
</dbReference>
<dbReference type="GO" id="GO:0000976">
    <property type="term" value="F:transcription cis-regulatory region binding"/>
    <property type="evidence" value="ECO:0007669"/>
    <property type="project" value="TreeGrafter"/>
</dbReference>
<feature type="compositionally biased region" description="Low complexity" evidence="9">
    <location>
        <begin position="403"/>
        <end position="417"/>
    </location>
</feature>
<keyword evidence="5" id="KW-0805">Transcription regulation</keyword>
<evidence type="ECO:0000256" key="9">
    <source>
        <dbReference type="SAM" id="MobiDB-lite"/>
    </source>
</evidence>
<evidence type="ECO:0000256" key="7">
    <source>
        <dbReference type="ARBA" id="ARBA00023163"/>
    </source>
</evidence>
<dbReference type="Pfam" id="PF12114">
    <property type="entry name" value="Period_C"/>
    <property type="match status" value="1"/>
</dbReference>
<evidence type="ECO:0000256" key="3">
    <source>
        <dbReference type="ARBA" id="ARBA00022490"/>
    </source>
</evidence>
<feature type="compositionally biased region" description="Polar residues" evidence="9">
    <location>
        <begin position="9"/>
        <end position="18"/>
    </location>
</feature>
<evidence type="ECO:0000256" key="4">
    <source>
        <dbReference type="ARBA" id="ARBA00022737"/>
    </source>
</evidence>
<dbReference type="PANTHER" id="PTHR11269:SF13">
    <property type="entry name" value="PERIOD CIRCADIAN PROTEIN HOMOLOG 3"/>
    <property type="match status" value="1"/>
</dbReference>
<name>A0A8C3YCQ2_9CETA</name>
<accession>A0A8C3YCQ2</accession>
<feature type="domain" description="PAS" evidence="10">
    <location>
        <begin position="273"/>
        <end position="319"/>
    </location>
</feature>
<evidence type="ECO:0000256" key="2">
    <source>
        <dbReference type="ARBA" id="ARBA00004496"/>
    </source>
</evidence>
<comment type="subcellular location">
    <subcellularLocation>
        <location evidence="2">Cytoplasm</location>
    </subcellularLocation>
    <subcellularLocation>
        <location evidence="1">Nucleus</location>
    </subcellularLocation>
</comment>
<evidence type="ECO:0000313" key="11">
    <source>
        <dbReference type="Ensembl" id="ENSCWAP00000005017.1"/>
    </source>
</evidence>
<dbReference type="Pfam" id="PF21353">
    <property type="entry name" value="Per3-like_PAS-A"/>
    <property type="match status" value="1"/>
</dbReference>
<dbReference type="AlphaFoldDB" id="A0A8C3YCQ2"/>
<dbReference type="GO" id="GO:0005634">
    <property type="term" value="C:nucleus"/>
    <property type="evidence" value="ECO:0007669"/>
    <property type="project" value="UniProtKB-SubCell"/>
</dbReference>
<keyword evidence="7" id="KW-0804">Transcription</keyword>
<dbReference type="InterPro" id="IPR057310">
    <property type="entry name" value="PER1-3_bHLH"/>
</dbReference>
<keyword evidence="3" id="KW-0963">Cytoplasm</keyword>
<dbReference type="Pfam" id="PF23170">
    <property type="entry name" value="bHLH_PER"/>
    <property type="match status" value="1"/>
</dbReference>
<dbReference type="PANTHER" id="PTHR11269">
    <property type="entry name" value="PERIOD CIRCADIAN PROTEIN"/>
    <property type="match status" value="1"/>
</dbReference>
<dbReference type="InterPro" id="IPR013655">
    <property type="entry name" value="PAS_fold_3"/>
</dbReference>
<keyword evidence="12" id="KW-1185">Reference proteome</keyword>
<evidence type="ECO:0000256" key="8">
    <source>
        <dbReference type="ARBA" id="ARBA00023242"/>
    </source>
</evidence>
<dbReference type="GO" id="GO:0005737">
    <property type="term" value="C:cytoplasm"/>
    <property type="evidence" value="ECO:0007669"/>
    <property type="project" value="UniProtKB-SubCell"/>
</dbReference>
<evidence type="ECO:0000259" key="10">
    <source>
        <dbReference type="PROSITE" id="PS50112"/>
    </source>
</evidence>
<feature type="compositionally biased region" description="Basic and acidic residues" evidence="9">
    <location>
        <begin position="865"/>
        <end position="876"/>
    </location>
</feature>
<protein>
    <recommendedName>
        <fullName evidence="10">PAS domain-containing protein</fullName>
    </recommendedName>
</protein>
<evidence type="ECO:0000256" key="1">
    <source>
        <dbReference type="ARBA" id="ARBA00004123"/>
    </source>
</evidence>
<feature type="compositionally biased region" description="Basic and acidic residues" evidence="9">
    <location>
        <begin position="820"/>
        <end position="832"/>
    </location>
</feature>
<evidence type="ECO:0000256" key="6">
    <source>
        <dbReference type="ARBA" id="ARBA00023108"/>
    </source>
</evidence>
<feature type="region of interest" description="Disordered" evidence="9">
    <location>
        <begin position="895"/>
        <end position="945"/>
    </location>
</feature>
<keyword evidence="6" id="KW-0090">Biological rhythms</keyword>
<dbReference type="PROSITE" id="PS50112">
    <property type="entry name" value="PAS"/>
    <property type="match status" value="1"/>
</dbReference>
<dbReference type="GeneTree" id="ENSGT00940000160817"/>
<feature type="region of interest" description="Disordered" evidence="9">
    <location>
        <begin position="1"/>
        <end position="25"/>
    </location>
</feature>
<dbReference type="GO" id="GO:0043153">
    <property type="term" value="P:entrainment of circadian clock by photoperiod"/>
    <property type="evidence" value="ECO:0007669"/>
    <property type="project" value="TreeGrafter"/>
</dbReference>
<dbReference type="Proteomes" id="UP000694540">
    <property type="component" value="Unplaced"/>
</dbReference>
<dbReference type="GO" id="GO:0032922">
    <property type="term" value="P:circadian regulation of gene expression"/>
    <property type="evidence" value="ECO:0007669"/>
    <property type="project" value="TreeGrafter"/>
</dbReference>
<feature type="compositionally biased region" description="Low complexity" evidence="9">
    <location>
        <begin position="800"/>
        <end position="814"/>
    </location>
</feature>
<dbReference type="InterPro" id="IPR022728">
    <property type="entry name" value="Period_circadian-like_C"/>
</dbReference>
<dbReference type="SMART" id="SM00091">
    <property type="entry name" value="PAS"/>
    <property type="match status" value="2"/>
</dbReference>
<dbReference type="InterPro" id="IPR000014">
    <property type="entry name" value="PAS"/>
</dbReference>
<organism evidence="11 12">
    <name type="scientific">Catagonus wagneri</name>
    <name type="common">Chacoan peccary</name>
    <dbReference type="NCBI Taxonomy" id="51154"/>
    <lineage>
        <taxon>Eukaryota</taxon>
        <taxon>Metazoa</taxon>
        <taxon>Chordata</taxon>
        <taxon>Craniata</taxon>
        <taxon>Vertebrata</taxon>
        <taxon>Euteleostomi</taxon>
        <taxon>Mammalia</taxon>
        <taxon>Eutheria</taxon>
        <taxon>Laurasiatheria</taxon>
        <taxon>Artiodactyla</taxon>
        <taxon>Suina</taxon>
        <taxon>Tayassuidae</taxon>
        <taxon>Catagonus</taxon>
    </lineage>
</organism>
<sequence length="1055" mass="114446">MEPCEDLEMSSSKSQNPRGDQRQELEGPQAICNLLSYSEQQDRNRVFEELITVVQEMKKHLPSARPSKPSTLDALSYALRCVHSVQASSELFQILGQNGAPRADAPVFHLEELAAVASEHASKNAGTFVAVFSFLSGRLVHISEQAPSVLNCKKEFLESSRFVELLAPQDVRVFYAHTAQAQLPFWNNWTQRARSGAALTSRCCSCSGGEAGKPGQPCGLPRIAPCLMRLLSPARPEAEPCCLLLAEKGFVLAPRIPADKRIFTTTHTPECVFLEIDDRAVPLLGYLPQDLIGTSVLTHLHPEDRALMLAIHQKVLKFAGQPPFDHSPLRFCSQNGDYVVLDSSWSSFVNPWSRKFLSSSVGIKSPLNEDVFAARIKNMSSNDKDVTELQEQIHKLLLQPVHGSTSSGRGSLRSSGSQERPLSIAPSGESSRRGDASFPSRAARCLRGAGEQEAFSSFQTLKNCNVHTESREDLEKDQHSPSYQQINCIDSIIRYEAQVLTTCFSRSIRCHYRAFMSFLKIPAVPPSAVPANGRSPDAMGGAPGAMSTAVLSPDVSQCSDCSTDVHVPPPGSEVTAAADGTLACEPWTLDRHPAPLPSEDFKHRGLTKAVPSAHTQKEEQSYVDKFREKILPSPYSLYLQQEGRSKTKYSYVQGTQAKEAALVVGQQGRCGRLLSPPQPRAPGWTAWAPLLCPSPQTSGLSLPAAVTVASQAPYVLPALPLPAVTSVGTARAASVTALPGLPEPPVPGGSPAFPAPASAYLDPSVNVFLRDDPPVWRLLAPSFSSCPFLGAAGSCEMPPAVSAPAADPVPASPVTSQRSGEPKGGTRREEHPLVPPGGGSPLQLSLPSGDRPGSCEASGPTRRGVRTEAERVSGADFPHVSEKIHVCFTASDLPTAPLHKASPLETGSAASGSSDSNIDFAGSDSSSKITPNGQQSQDEQKKETFASLAEESIWRMIEQTPECVLMTYQVPERVKEIVLKEDLEKRESMRRRQPQFSHGQRRELADVHSWIQSQTLPQEMDIQVSAVKDTCFDKGGVRFAFQIWVHVWKELKLRV</sequence>
<reference evidence="11" key="1">
    <citation type="submission" date="2025-08" db="UniProtKB">
        <authorList>
            <consortium name="Ensembl"/>
        </authorList>
    </citation>
    <scope>IDENTIFICATION</scope>
</reference>
<dbReference type="Pfam" id="PF08447">
    <property type="entry name" value="PAS_3"/>
    <property type="match status" value="1"/>
</dbReference>
<feature type="region of interest" description="Disordered" evidence="9">
    <location>
        <begin position="400"/>
        <end position="437"/>
    </location>
</feature>
<evidence type="ECO:0000313" key="12">
    <source>
        <dbReference type="Proteomes" id="UP000694540"/>
    </source>
</evidence>
<dbReference type="GO" id="GO:0000122">
    <property type="term" value="P:negative regulation of transcription by RNA polymerase II"/>
    <property type="evidence" value="ECO:0007669"/>
    <property type="project" value="TreeGrafter"/>
</dbReference>
<feature type="region of interest" description="Disordered" evidence="9">
    <location>
        <begin position="800"/>
        <end position="876"/>
    </location>
</feature>
<dbReference type="InterPro" id="IPR048814">
    <property type="entry name" value="Per1-3_PAS-A"/>
</dbReference>
<evidence type="ECO:0000256" key="5">
    <source>
        <dbReference type="ARBA" id="ARBA00023015"/>
    </source>
</evidence>
<dbReference type="Ensembl" id="ENSCWAT00000005430.1">
    <property type="protein sequence ID" value="ENSCWAP00000005017.1"/>
    <property type="gene ID" value="ENSCWAG00000003709.1"/>
</dbReference>
<dbReference type="GO" id="GO:0001222">
    <property type="term" value="F:transcription corepressor binding"/>
    <property type="evidence" value="ECO:0007669"/>
    <property type="project" value="TreeGrafter"/>
</dbReference>
<keyword evidence="8" id="KW-0539">Nucleus</keyword>
<dbReference type="Gene3D" id="3.30.450.20">
    <property type="entry name" value="PAS domain"/>
    <property type="match status" value="2"/>
</dbReference>
<proteinExistence type="predicted"/>
<dbReference type="InterPro" id="IPR035965">
    <property type="entry name" value="PAS-like_dom_sf"/>
</dbReference>
<reference evidence="11" key="2">
    <citation type="submission" date="2025-09" db="UniProtKB">
        <authorList>
            <consortium name="Ensembl"/>
        </authorList>
    </citation>
    <scope>IDENTIFICATION</scope>
</reference>
<dbReference type="InterPro" id="IPR050760">
    <property type="entry name" value="Period_circadian_regulator"/>
</dbReference>
<dbReference type="SUPFAM" id="SSF55785">
    <property type="entry name" value="PYP-like sensor domain (PAS domain)"/>
    <property type="match status" value="1"/>
</dbReference>
<feature type="compositionally biased region" description="Polar residues" evidence="9">
    <location>
        <begin position="908"/>
        <end position="937"/>
    </location>
</feature>
<keyword evidence="4" id="KW-0677">Repeat</keyword>